<sequence>MHGGMALNDSGKIMYLEVTMSAFDFVDVRKWSRMYLDGLCEQLGYMGTKHIYGYDEKGELKLMECEADFWYLIRMAEVSREFTLYLDGKKENIDVDGGEIVDGEVEYIDDEQTEPIEQQIETAKWLKKRYLQTYLVAEDVDNVRVVEELVDEDRAAEEESVDVVSAREAELGENVRAVETVLSDENVRAEEAELGENVRVAEVELGEQQEGFLEEVLVEQENIISNEKRKGKAILEEDFEFDSEDVDFSCDEDSCDELIDEIIYNENVDKDIEWMGTKAGDQAGEGSSSPSNETVERNPHFELGQIFSTKLQFKDVVNNSSVQEGRATKFVKNDTRRIYARCKNADEGCGWHLNALKVKNEEAWQIREIDLAHTCARQFHSTNAKSGWKDAISELGVYVSTQQAIKARQKLLKMIEGSNAEQYSMICDYADTLKEKNPGSTVILDCDVTSDGNNFKRFYVCLGSIKRGFKAGSRPWIDVDGCHLSVVSSENKEACEWFLQLVKDDLMTEREDVYTFMSDKKKGLIGAFETVLSGVENRFCVRYLHGNMKRAGFRGSNFKKLLWKAANATTVGAFNSVMLEIEKLDKNYLEWLQAKPSAEWSKSHFSTFAIEDQPDYPMSEGDEDASMFDFIDNFPSASTKTKPSTVQGRKQLAAKKRVHFASNIPERKAVGIQIRAPSPMSFHPNEFVGGAGGVSKGKEIVQESMNVFKEGGKKYVTLSGLKSALKKKKGAKV</sequence>
<reference evidence="2 3" key="1">
    <citation type="journal article" date="2021" name="Nat. Commun.">
        <title>Incipient diploidization of the medicinal plant Perilla within 10,000 years.</title>
        <authorList>
            <person name="Zhang Y."/>
            <person name="Shen Q."/>
            <person name="Leng L."/>
            <person name="Zhang D."/>
            <person name="Chen S."/>
            <person name="Shi Y."/>
            <person name="Ning Z."/>
            <person name="Chen S."/>
        </authorList>
    </citation>
    <scope>NUCLEOTIDE SEQUENCE [LARGE SCALE GENOMIC DNA]</scope>
    <source>
        <strain evidence="3">cv. PC099</strain>
    </source>
</reference>
<dbReference type="PANTHER" id="PTHR31973:SF187">
    <property type="entry name" value="MUTATOR TRANSPOSASE MUDRA PROTEIN"/>
    <property type="match status" value="1"/>
</dbReference>
<dbReference type="PANTHER" id="PTHR31973">
    <property type="entry name" value="POLYPROTEIN, PUTATIVE-RELATED"/>
    <property type="match status" value="1"/>
</dbReference>
<gene>
    <name evidence="2" type="ORF">C2S53_006858</name>
</gene>
<dbReference type="AlphaFoldDB" id="A0AAD4J209"/>
<dbReference type="Pfam" id="PF03108">
    <property type="entry name" value="DBD_Tnp_Mut"/>
    <property type="match status" value="1"/>
</dbReference>
<evidence type="ECO:0000313" key="3">
    <source>
        <dbReference type="Proteomes" id="UP001190926"/>
    </source>
</evidence>
<name>A0AAD4J209_PERFH</name>
<feature type="domain" description="Transposase MuDR plant" evidence="1">
    <location>
        <begin position="302"/>
        <end position="366"/>
    </location>
</feature>
<organism evidence="2 3">
    <name type="scientific">Perilla frutescens var. hirtella</name>
    <name type="common">Perilla citriodora</name>
    <name type="synonym">Perilla setoyensis</name>
    <dbReference type="NCBI Taxonomy" id="608512"/>
    <lineage>
        <taxon>Eukaryota</taxon>
        <taxon>Viridiplantae</taxon>
        <taxon>Streptophyta</taxon>
        <taxon>Embryophyta</taxon>
        <taxon>Tracheophyta</taxon>
        <taxon>Spermatophyta</taxon>
        <taxon>Magnoliopsida</taxon>
        <taxon>eudicotyledons</taxon>
        <taxon>Gunneridae</taxon>
        <taxon>Pentapetalae</taxon>
        <taxon>asterids</taxon>
        <taxon>lamiids</taxon>
        <taxon>Lamiales</taxon>
        <taxon>Lamiaceae</taxon>
        <taxon>Nepetoideae</taxon>
        <taxon>Elsholtzieae</taxon>
        <taxon>Perilla</taxon>
    </lineage>
</organism>
<dbReference type="InterPro" id="IPR004332">
    <property type="entry name" value="Transposase_MuDR"/>
</dbReference>
<evidence type="ECO:0000259" key="1">
    <source>
        <dbReference type="Pfam" id="PF03108"/>
    </source>
</evidence>
<protein>
    <recommendedName>
        <fullName evidence="1">Transposase MuDR plant domain-containing protein</fullName>
    </recommendedName>
</protein>
<accession>A0AAD4J209</accession>
<keyword evidence="3" id="KW-1185">Reference proteome</keyword>
<comment type="caution">
    <text evidence="2">The sequence shown here is derived from an EMBL/GenBank/DDBJ whole genome shotgun (WGS) entry which is preliminary data.</text>
</comment>
<proteinExistence type="predicted"/>
<dbReference type="Proteomes" id="UP001190926">
    <property type="component" value="Unassembled WGS sequence"/>
</dbReference>
<dbReference type="EMBL" id="SDAM02000172">
    <property type="protein sequence ID" value="KAH6825752.1"/>
    <property type="molecule type" value="Genomic_DNA"/>
</dbReference>
<evidence type="ECO:0000313" key="2">
    <source>
        <dbReference type="EMBL" id="KAH6825752.1"/>
    </source>
</evidence>